<feature type="domain" description="Prepilin type IV endopeptidase peptidase" evidence="3">
    <location>
        <begin position="68"/>
        <end position="200"/>
    </location>
</feature>
<dbReference type="RefSeq" id="WP_207858725.1">
    <property type="nucleotide sequence ID" value="NZ_JAFREP010000007.1"/>
</dbReference>
<keyword evidence="5" id="KW-1185">Reference proteome</keyword>
<dbReference type="Proteomes" id="UP000664417">
    <property type="component" value="Unassembled WGS sequence"/>
</dbReference>
<feature type="transmembrane region" description="Helical" evidence="2">
    <location>
        <begin position="186"/>
        <end position="205"/>
    </location>
</feature>
<evidence type="ECO:0000259" key="3">
    <source>
        <dbReference type="Pfam" id="PF01478"/>
    </source>
</evidence>
<feature type="transmembrane region" description="Helical" evidence="2">
    <location>
        <begin position="36"/>
        <end position="58"/>
    </location>
</feature>
<dbReference type="PANTHER" id="PTHR30487:SF0">
    <property type="entry name" value="PREPILIN LEADER PEPTIDASE_N-METHYLTRANSFERASE-RELATED"/>
    <property type="match status" value="1"/>
</dbReference>
<dbReference type="GO" id="GO:0004190">
    <property type="term" value="F:aspartic-type endopeptidase activity"/>
    <property type="evidence" value="ECO:0007669"/>
    <property type="project" value="InterPro"/>
</dbReference>
<sequence>MNNVVLIVTLIAGALVGHGIRYLVPRALKLKDKKPVFMFPWVELVTAGLFLLVAWRLGYGIAQLKWFFLTSVFVAIAVSDYATKYIPDSFTLYTAPVGMACTILFPQDVIAMLGHERLLLMFGVPPHQELTAGIMLAITGAAAGFMMMEVIRRIFSSLLQMEAMGLGDAYLMLTAGAFLGPQMVCFSLLPACLIGVITGLIWKLLFKTPHAPFGPALGMGCFSMLLFRDELINGFIHYNEALYDLPPQALMAISLVLIGVVFFLVIRMKRRAAQYEAEIEEDYDQMNDKFES</sequence>
<evidence type="ECO:0000256" key="1">
    <source>
        <dbReference type="ARBA" id="ARBA00005801"/>
    </source>
</evidence>
<gene>
    <name evidence="4" type="ORF">J3U88_10585</name>
</gene>
<feature type="transmembrane region" description="Helical" evidence="2">
    <location>
        <begin position="248"/>
        <end position="266"/>
    </location>
</feature>
<dbReference type="GO" id="GO:0005886">
    <property type="term" value="C:plasma membrane"/>
    <property type="evidence" value="ECO:0007669"/>
    <property type="project" value="TreeGrafter"/>
</dbReference>
<evidence type="ECO:0000313" key="5">
    <source>
        <dbReference type="Proteomes" id="UP000664417"/>
    </source>
</evidence>
<dbReference type="InterPro" id="IPR000045">
    <property type="entry name" value="Prepilin_IV_endopep_pep"/>
</dbReference>
<reference evidence="4" key="1">
    <citation type="submission" date="2021-03" db="EMBL/GenBank/DDBJ databases">
        <authorList>
            <person name="Wang G."/>
        </authorList>
    </citation>
    <scope>NUCLEOTIDE SEQUENCE</scope>
    <source>
        <strain evidence="4">KCTC 12899</strain>
    </source>
</reference>
<proteinExistence type="inferred from homology"/>
<dbReference type="Pfam" id="PF01478">
    <property type="entry name" value="Peptidase_A24"/>
    <property type="match status" value="1"/>
</dbReference>
<accession>A0A8J7Q1U4</accession>
<dbReference type="PANTHER" id="PTHR30487">
    <property type="entry name" value="TYPE 4 PREPILIN-LIKE PROTEINS LEADER PEPTIDE-PROCESSING ENZYME"/>
    <property type="match status" value="1"/>
</dbReference>
<keyword evidence="2" id="KW-1133">Transmembrane helix</keyword>
<comment type="caution">
    <text evidence="4">The sequence shown here is derived from an EMBL/GenBank/DDBJ whole genome shotgun (WGS) entry which is preliminary data.</text>
</comment>
<protein>
    <submittedName>
        <fullName evidence="4">Prepilin peptidase</fullName>
    </submittedName>
</protein>
<feature type="transmembrane region" description="Helical" evidence="2">
    <location>
        <begin position="130"/>
        <end position="151"/>
    </location>
</feature>
<comment type="similarity">
    <text evidence="1">Belongs to the peptidase A24 family.</text>
</comment>
<keyword evidence="2" id="KW-0812">Transmembrane</keyword>
<dbReference type="AlphaFoldDB" id="A0A8J7Q1U4"/>
<feature type="transmembrane region" description="Helical" evidence="2">
    <location>
        <begin position="64"/>
        <end position="83"/>
    </location>
</feature>
<evidence type="ECO:0000256" key="2">
    <source>
        <dbReference type="SAM" id="Phobius"/>
    </source>
</evidence>
<dbReference type="Gene3D" id="1.20.120.1220">
    <property type="match status" value="1"/>
</dbReference>
<dbReference type="EMBL" id="JAFREP010000007">
    <property type="protein sequence ID" value="MBO1318907.1"/>
    <property type="molecule type" value="Genomic_DNA"/>
</dbReference>
<name>A0A8J7Q1U4_9BACT</name>
<dbReference type="GO" id="GO:0006465">
    <property type="term" value="P:signal peptide processing"/>
    <property type="evidence" value="ECO:0007669"/>
    <property type="project" value="TreeGrafter"/>
</dbReference>
<dbReference type="InterPro" id="IPR050882">
    <property type="entry name" value="Prepilin_peptidase/N-MTase"/>
</dbReference>
<feature type="transmembrane region" description="Helical" evidence="2">
    <location>
        <begin position="6"/>
        <end position="24"/>
    </location>
</feature>
<evidence type="ECO:0000313" key="4">
    <source>
        <dbReference type="EMBL" id="MBO1318907.1"/>
    </source>
</evidence>
<organism evidence="4 5">
    <name type="scientific">Acanthopleuribacter pedis</name>
    <dbReference type="NCBI Taxonomy" id="442870"/>
    <lineage>
        <taxon>Bacteria</taxon>
        <taxon>Pseudomonadati</taxon>
        <taxon>Acidobacteriota</taxon>
        <taxon>Holophagae</taxon>
        <taxon>Acanthopleuribacterales</taxon>
        <taxon>Acanthopleuribacteraceae</taxon>
        <taxon>Acanthopleuribacter</taxon>
    </lineage>
</organism>
<keyword evidence="2" id="KW-0472">Membrane</keyword>